<dbReference type="Proteomes" id="UP000199689">
    <property type="component" value="Unassembled WGS sequence"/>
</dbReference>
<keyword evidence="3 4" id="KW-0949">S-adenosyl-L-methionine</keyword>
<reference evidence="6 7" key="1">
    <citation type="submission" date="2016-10" db="EMBL/GenBank/DDBJ databases">
        <authorList>
            <person name="de Groot N.N."/>
        </authorList>
    </citation>
    <scope>NUCLEOTIDE SEQUENCE [LARGE SCALE GENOMIC DNA]</scope>
    <source>
        <strain evidence="6 7">DSM 15230</strain>
    </source>
</reference>
<gene>
    <name evidence="6" type="ORF">SAMN02910343_01428</name>
</gene>
<dbReference type="PANTHER" id="PTHR11061">
    <property type="entry name" value="RNA M5U METHYLTRANSFERASE"/>
    <property type="match status" value="1"/>
</dbReference>
<feature type="binding site" evidence="4">
    <location>
        <position position="318"/>
    </location>
    <ligand>
        <name>S-adenosyl-L-methionine</name>
        <dbReference type="ChEBI" id="CHEBI:59789"/>
    </ligand>
</feature>
<keyword evidence="7" id="KW-1185">Reference proteome</keyword>
<dbReference type="PROSITE" id="PS50926">
    <property type="entry name" value="TRAM"/>
    <property type="match status" value="1"/>
</dbReference>
<dbReference type="PROSITE" id="PS51687">
    <property type="entry name" value="SAM_MT_RNA_M5U"/>
    <property type="match status" value="1"/>
</dbReference>
<feature type="binding site" evidence="4">
    <location>
        <position position="387"/>
    </location>
    <ligand>
        <name>S-adenosyl-L-methionine</name>
        <dbReference type="ChEBI" id="CHEBI:59789"/>
    </ligand>
</feature>
<dbReference type="CDD" id="cd02440">
    <property type="entry name" value="AdoMet_MTases"/>
    <property type="match status" value="1"/>
</dbReference>
<dbReference type="Gene3D" id="3.40.50.150">
    <property type="entry name" value="Vaccinia Virus protein VP39"/>
    <property type="match status" value="1"/>
</dbReference>
<dbReference type="AlphaFoldDB" id="A0A1G5WJV6"/>
<dbReference type="InterPro" id="IPR012340">
    <property type="entry name" value="NA-bd_OB-fold"/>
</dbReference>
<dbReference type="PROSITE" id="PS01231">
    <property type="entry name" value="TRMA_2"/>
    <property type="match status" value="1"/>
</dbReference>
<dbReference type="InterPro" id="IPR029063">
    <property type="entry name" value="SAM-dependent_MTases_sf"/>
</dbReference>
<accession>A0A1G5WJV6</accession>
<evidence type="ECO:0000256" key="4">
    <source>
        <dbReference type="PROSITE-ProRule" id="PRU01024"/>
    </source>
</evidence>
<feature type="binding site" evidence="4">
    <location>
        <position position="289"/>
    </location>
    <ligand>
        <name>S-adenosyl-L-methionine</name>
        <dbReference type="ChEBI" id="CHEBI:59789"/>
    </ligand>
</feature>
<protein>
    <submittedName>
        <fullName evidence="6">23S rRNA (Uracil1939-C5)-methyltransferase</fullName>
    </submittedName>
</protein>
<keyword evidence="1 4" id="KW-0489">Methyltransferase</keyword>
<dbReference type="Gene3D" id="2.40.50.1070">
    <property type="match status" value="1"/>
</dbReference>
<evidence type="ECO:0000259" key="5">
    <source>
        <dbReference type="PROSITE" id="PS50926"/>
    </source>
</evidence>
<dbReference type="Pfam" id="PF05958">
    <property type="entry name" value="tRNA_U5-meth_tr"/>
    <property type="match status" value="1"/>
</dbReference>
<sequence>MNKQGKCPVVQGQDYEVSITDLGIHGEGIGKVNGFTVFVPGALPGERAEVRIIRVKKSYATGKLVTLKEQTPHRVKPECPVYDQCGGCQISHISYEEQLAIKHHSVVSVIERIAGEDGSLVEPVIPAAHPFGYRNKMAIPAGFVKGVPSLGYYRQGTHDIVPTAFCNIQKEENNELLRFAAEFIRKHSISCYNEKTGKGSLRHVMGRVGDDGKLMVVLITATRDLPCEEEWVREMTEALPFVVSIYHNVQDRKGNVILGKTIRKLYGSDTLKASIGALQFEVSPYSFFQVHKEQAEVLYSKALEFAQLTGKETVIDAYCGTGTISLYLAQKAKHVLGIEIVPAAIEDAKKNAIRNHVENADFIAADAGVIMPKLYKQGTRPDVIVMDPIRAGCSEEVLKAAAGMEPKRIVYVSCGPSTFARDAKILAQMGYQLKKVQPVDMFPQTMHVELVALLERR</sequence>
<evidence type="ECO:0000256" key="1">
    <source>
        <dbReference type="ARBA" id="ARBA00022603"/>
    </source>
</evidence>
<dbReference type="Gene3D" id="2.40.50.140">
    <property type="entry name" value="Nucleic acid-binding proteins"/>
    <property type="match status" value="1"/>
</dbReference>
<dbReference type="EMBL" id="FMXA01000022">
    <property type="protein sequence ID" value="SDA58353.1"/>
    <property type="molecule type" value="Genomic_DNA"/>
</dbReference>
<dbReference type="FunFam" id="2.40.50.1070:FF:000003">
    <property type="entry name" value="23S rRNA (Uracil-5-)-methyltransferase RumA"/>
    <property type="match status" value="1"/>
</dbReference>
<feature type="binding site" evidence="4">
    <location>
        <position position="339"/>
    </location>
    <ligand>
        <name>S-adenosyl-L-methionine</name>
        <dbReference type="ChEBI" id="CHEBI:59789"/>
    </ligand>
</feature>
<name>A0A1G5WJV6_9FIRM</name>
<evidence type="ECO:0000313" key="7">
    <source>
        <dbReference type="Proteomes" id="UP000199689"/>
    </source>
</evidence>
<comment type="similarity">
    <text evidence="4">Belongs to the class I-like SAM-binding methyltransferase superfamily. RNA M5U methyltransferase family.</text>
</comment>
<dbReference type="Pfam" id="PF01938">
    <property type="entry name" value="TRAM"/>
    <property type="match status" value="1"/>
</dbReference>
<dbReference type="GO" id="GO:0070041">
    <property type="term" value="F:rRNA (uridine-C5-)-methyltransferase activity"/>
    <property type="evidence" value="ECO:0007669"/>
    <property type="project" value="TreeGrafter"/>
</dbReference>
<dbReference type="FunFam" id="2.40.50.140:FF:000097">
    <property type="entry name" value="23S rRNA (uracil(1939)-C(5))-methyltransferase RlmD"/>
    <property type="match status" value="1"/>
</dbReference>
<dbReference type="FunFam" id="3.40.50.150:FF:000009">
    <property type="entry name" value="23S rRNA (Uracil(1939)-C(5))-methyltransferase RlmD"/>
    <property type="match status" value="1"/>
</dbReference>
<dbReference type="STRING" id="209880.SAMN02910343_01428"/>
<dbReference type="OrthoDB" id="9804590at2"/>
<evidence type="ECO:0000256" key="3">
    <source>
        <dbReference type="ARBA" id="ARBA00022691"/>
    </source>
</evidence>
<feature type="domain" description="TRAM" evidence="5">
    <location>
        <begin position="8"/>
        <end position="66"/>
    </location>
</feature>
<dbReference type="SUPFAM" id="SSF53335">
    <property type="entry name" value="S-adenosyl-L-methionine-dependent methyltransferases"/>
    <property type="match status" value="1"/>
</dbReference>
<dbReference type="InterPro" id="IPR010280">
    <property type="entry name" value="U5_MeTrfase_fam"/>
</dbReference>
<dbReference type="InterPro" id="IPR002792">
    <property type="entry name" value="TRAM_dom"/>
</dbReference>
<dbReference type="RefSeq" id="WP_091365291.1">
    <property type="nucleotide sequence ID" value="NZ_FMXA01000022.1"/>
</dbReference>
<feature type="active site" description="Nucleophile" evidence="4">
    <location>
        <position position="414"/>
    </location>
</feature>
<dbReference type="SUPFAM" id="SSF50249">
    <property type="entry name" value="Nucleic acid-binding proteins"/>
    <property type="match status" value="1"/>
</dbReference>
<organism evidence="6 7">
    <name type="scientific">Allisonella histaminiformans</name>
    <dbReference type="NCBI Taxonomy" id="209880"/>
    <lineage>
        <taxon>Bacteria</taxon>
        <taxon>Bacillati</taxon>
        <taxon>Bacillota</taxon>
        <taxon>Negativicutes</taxon>
        <taxon>Veillonellales</taxon>
        <taxon>Veillonellaceae</taxon>
        <taxon>Allisonella</taxon>
    </lineage>
</organism>
<keyword evidence="2 4" id="KW-0808">Transferase</keyword>
<dbReference type="NCBIfam" id="TIGR00479">
    <property type="entry name" value="rumA"/>
    <property type="match status" value="1"/>
</dbReference>
<dbReference type="GeneID" id="87756423"/>
<dbReference type="InterPro" id="IPR030391">
    <property type="entry name" value="MeTrfase_TrmA_CS"/>
</dbReference>
<dbReference type="GO" id="GO:0070475">
    <property type="term" value="P:rRNA base methylation"/>
    <property type="evidence" value="ECO:0007669"/>
    <property type="project" value="TreeGrafter"/>
</dbReference>
<proteinExistence type="inferred from homology"/>
<evidence type="ECO:0000256" key="2">
    <source>
        <dbReference type="ARBA" id="ARBA00022679"/>
    </source>
</evidence>
<dbReference type="PANTHER" id="PTHR11061:SF30">
    <property type="entry name" value="TRNA (URACIL(54)-C(5))-METHYLTRANSFERASE"/>
    <property type="match status" value="1"/>
</dbReference>
<evidence type="ECO:0000313" key="6">
    <source>
        <dbReference type="EMBL" id="SDA58353.1"/>
    </source>
</evidence>